<comment type="caution">
    <text evidence="1">The sequence shown here is derived from an EMBL/GenBank/DDBJ whole genome shotgun (WGS) entry which is preliminary data.</text>
</comment>
<sequence>MLFNPTSEIAMELEVRTVADEIKSWIEEAALNTGSNVSVVTDAKAQELTTLINERYVFGLPGWWWAQLKKPCSKFDRNVVRLSQILPSLESEIYLIPEYPNHEGPIFKISARDVEAVLNDCPLFEYNLLGDEGGWLISESHHDVIYLCKSDDGLTNSL</sequence>
<proteinExistence type="predicted"/>
<dbReference type="Proteomes" id="UP000290253">
    <property type="component" value="Unassembled WGS sequence"/>
</dbReference>
<evidence type="ECO:0000313" key="2">
    <source>
        <dbReference type="Proteomes" id="UP000290253"/>
    </source>
</evidence>
<dbReference type="AlphaFoldDB" id="A0A4Q1SD26"/>
<name>A0A4Q1SD26_9BACT</name>
<gene>
    <name evidence="1" type="ORF">ESZ00_10955</name>
</gene>
<evidence type="ECO:0000313" key="1">
    <source>
        <dbReference type="EMBL" id="RXS95122.1"/>
    </source>
</evidence>
<keyword evidence="2" id="KW-1185">Reference proteome</keyword>
<organism evidence="1 2">
    <name type="scientific">Silvibacterium dinghuense</name>
    <dbReference type="NCBI Taxonomy" id="1560006"/>
    <lineage>
        <taxon>Bacteria</taxon>
        <taxon>Pseudomonadati</taxon>
        <taxon>Acidobacteriota</taxon>
        <taxon>Terriglobia</taxon>
        <taxon>Terriglobales</taxon>
        <taxon>Acidobacteriaceae</taxon>
        <taxon>Silvibacterium</taxon>
    </lineage>
</organism>
<reference evidence="1 2" key="1">
    <citation type="journal article" date="2016" name="Int. J. Syst. Evol. Microbiol.">
        <title>Acidipila dinghuensis sp. nov., an acidobacterium isolated from forest soil.</title>
        <authorList>
            <person name="Jiang Y.W."/>
            <person name="Wang J."/>
            <person name="Chen M.H."/>
            <person name="Lv Y.Y."/>
            <person name="Qiu L.H."/>
        </authorList>
    </citation>
    <scope>NUCLEOTIDE SEQUENCE [LARGE SCALE GENOMIC DNA]</scope>
    <source>
        <strain evidence="1 2">DHOF10</strain>
    </source>
</reference>
<protein>
    <submittedName>
        <fullName evidence="1">Uncharacterized protein</fullName>
    </submittedName>
</protein>
<accession>A0A4Q1SD26</accession>
<dbReference type="RefSeq" id="WP_129208290.1">
    <property type="nucleotide sequence ID" value="NZ_BMGU01000003.1"/>
</dbReference>
<dbReference type="EMBL" id="SDMK01000002">
    <property type="protein sequence ID" value="RXS95122.1"/>
    <property type="molecule type" value="Genomic_DNA"/>
</dbReference>